<comment type="caution">
    <text evidence="1">The sequence shown here is derived from an EMBL/GenBank/DDBJ whole genome shotgun (WGS) entry which is preliminary data.</text>
</comment>
<dbReference type="STRING" id="1656094.BFC18_06625"/>
<sequence>MSDLQFEAVAHDTYQWALPADRLLRILSGPATGDMVRVSITEKMEDRDLDGSDDYLQTLATGELIDETTGELLPVNGSTIKVYHNPGKPLSEMEALEQTITDFAAIVTEEMVFKVMRRKQSMLSRTLL</sequence>
<dbReference type="AlphaFoldDB" id="A0A1E7ZEE7"/>
<dbReference type="RefSeq" id="WP_070124164.1">
    <property type="nucleotide sequence ID" value="NZ_MDHN01000010.1"/>
</dbReference>
<gene>
    <name evidence="1" type="ORF">BFC18_06625</name>
</gene>
<accession>A0A1E7ZEE7</accession>
<evidence type="ECO:0000313" key="1">
    <source>
        <dbReference type="EMBL" id="OFC71824.1"/>
    </source>
</evidence>
<evidence type="ECO:0000313" key="2">
    <source>
        <dbReference type="Proteomes" id="UP000175691"/>
    </source>
</evidence>
<dbReference type="Proteomes" id="UP000175691">
    <property type="component" value="Unassembled WGS sequence"/>
</dbReference>
<proteinExistence type="predicted"/>
<name>A0A1E7ZEE7_9ALTE</name>
<organism evidence="1 2">
    <name type="scientific">Alteromonas confluentis</name>
    <dbReference type="NCBI Taxonomy" id="1656094"/>
    <lineage>
        <taxon>Bacteria</taxon>
        <taxon>Pseudomonadati</taxon>
        <taxon>Pseudomonadota</taxon>
        <taxon>Gammaproteobacteria</taxon>
        <taxon>Alteromonadales</taxon>
        <taxon>Alteromonadaceae</taxon>
        <taxon>Alteromonas/Salinimonas group</taxon>
        <taxon>Alteromonas</taxon>
    </lineage>
</organism>
<reference evidence="1 2" key="1">
    <citation type="submission" date="2016-08" db="EMBL/GenBank/DDBJ databases">
        <authorList>
            <person name="Seilhamer J.J."/>
        </authorList>
    </citation>
    <scope>NUCLEOTIDE SEQUENCE [LARGE SCALE GENOMIC DNA]</scope>
    <source>
        <strain evidence="1 2">KCTC 42603</strain>
    </source>
</reference>
<dbReference type="EMBL" id="MDHN01000010">
    <property type="protein sequence ID" value="OFC71824.1"/>
    <property type="molecule type" value="Genomic_DNA"/>
</dbReference>
<protein>
    <submittedName>
        <fullName evidence="1">Uncharacterized protein</fullName>
    </submittedName>
</protein>
<keyword evidence="2" id="KW-1185">Reference proteome</keyword>